<evidence type="ECO:0000256" key="1">
    <source>
        <dbReference type="SAM" id="MobiDB-lite"/>
    </source>
</evidence>
<feature type="region of interest" description="Disordered" evidence="1">
    <location>
        <begin position="1"/>
        <end position="63"/>
    </location>
</feature>
<sequence>MSDDFDSFRCRSGFSSPPEQASDDVSDDREATVKARIPTQVVPKEREGNTRQPDVSRPEGRDGILSTLAAMIRSVLGRS</sequence>
<organism evidence="2 3">
    <name type="scientific">Roseovarius pelagicus</name>
    <dbReference type="NCBI Taxonomy" id="2980108"/>
    <lineage>
        <taxon>Bacteria</taxon>
        <taxon>Pseudomonadati</taxon>
        <taxon>Pseudomonadota</taxon>
        <taxon>Alphaproteobacteria</taxon>
        <taxon>Rhodobacterales</taxon>
        <taxon>Roseobacteraceae</taxon>
        <taxon>Roseovarius</taxon>
    </lineage>
</organism>
<feature type="compositionally biased region" description="Basic and acidic residues" evidence="1">
    <location>
        <begin position="43"/>
        <end position="62"/>
    </location>
</feature>
<dbReference type="RefSeq" id="WP_263047805.1">
    <property type="nucleotide sequence ID" value="NZ_CP106738.1"/>
</dbReference>
<proteinExistence type="predicted"/>
<reference evidence="2" key="1">
    <citation type="submission" date="2022-10" db="EMBL/GenBank/DDBJ databases">
        <title>Roseovarius pelagicus sp. nov., isolated from Arctic seawater.</title>
        <authorList>
            <person name="Hong Y.W."/>
            <person name="Hwang C.Y."/>
        </authorList>
    </citation>
    <scope>NUCLEOTIDE SEQUENCE</scope>
    <source>
        <strain evidence="2">HL-MP18</strain>
    </source>
</reference>
<keyword evidence="3" id="KW-1185">Reference proteome</keyword>
<evidence type="ECO:0000313" key="3">
    <source>
        <dbReference type="Proteomes" id="UP001064087"/>
    </source>
</evidence>
<name>A0ABY6DB56_9RHOB</name>
<protein>
    <submittedName>
        <fullName evidence="2">Uncharacterized protein</fullName>
    </submittedName>
</protein>
<accession>A0ABY6DB56</accession>
<dbReference type="Proteomes" id="UP001064087">
    <property type="component" value="Chromosome"/>
</dbReference>
<dbReference type="EMBL" id="CP106738">
    <property type="protein sequence ID" value="UXX83094.1"/>
    <property type="molecule type" value="Genomic_DNA"/>
</dbReference>
<evidence type="ECO:0000313" key="2">
    <source>
        <dbReference type="EMBL" id="UXX83094.1"/>
    </source>
</evidence>
<gene>
    <name evidence="2" type="ORF">N7U68_18770</name>
</gene>